<comment type="caution">
    <text evidence="2">The sequence shown here is derived from an EMBL/GenBank/DDBJ whole genome shotgun (WGS) entry which is preliminary data.</text>
</comment>
<dbReference type="EMBL" id="NHTK01001260">
    <property type="protein sequence ID" value="PPR01283.1"/>
    <property type="molecule type" value="Genomic_DNA"/>
</dbReference>
<feature type="region of interest" description="Disordered" evidence="1">
    <location>
        <begin position="55"/>
        <end position="123"/>
    </location>
</feature>
<accession>A0A409YE55</accession>
<feature type="region of interest" description="Disordered" evidence="1">
    <location>
        <begin position="1"/>
        <end position="43"/>
    </location>
</feature>
<gene>
    <name evidence="2" type="ORF">CVT24_005959</name>
</gene>
<dbReference type="AlphaFoldDB" id="A0A409YE55"/>
<name>A0A409YE55_9AGAR</name>
<evidence type="ECO:0000256" key="1">
    <source>
        <dbReference type="SAM" id="MobiDB-lite"/>
    </source>
</evidence>
<dbReference type="InParanoid" id="A0A409YE55"/>
<proteinExistence type="predicted"/>
<organism evidence="2 3">
    <name type="scientific">Panaeolus cyanescens</name>
    <dbReference type="NCBI Taxonomy" id="181874"/>
    <lineage>
        <taxon>Eukaryota</taxon>
        <taxon>Fungi</taxon>
        <taxon>Dikarya</taxon>
        <taxon>Basidiomycota</taxon>
        <taxon>Agaricomycotina</taxon>
        <taxon>Agaricomycetes</taxon>
        <taxon>Agaricomycetidae</taxon>
        <taxon>Agaricales</taxon>
        <taxon>Agaricineae</taxon>
        <taxon>Galeropsidaceae</taxon>
        <taxon>Panaeolus</taxon>
    </lineage>
</organism>
<evidence type="ECO:0000313" key="3">
    <source>
        <dbReference type="Proteomes" id="UP000284842"/>
    </source>
</evidence>
<protein>
    <submittedName>
        <fullName evidence="2">Uncharacterized protein</fullName>
    </submittedName>
</protein>
<keyword evidence="3" id="KW-1185">Reference proteome</keyword>
<reference evidence="2 3" key="1">
    <citation type="journal article" date="2018" name="Evol. Lett.">
        <title>Horizontal gene cluster transfer increased hallucinogenic mushroom diversity.</title>
        <authorList>
            <person name="Reynolds H.T."/>
            <person name="Vijayakumar V."/>
            <person name="Gluck-Thaler E."/>
            <person name="Korotkin H.B."/>
            <person name="Matheny P.B."/>
            <person name="Slot J.C."/>
        </authorList>
    </citation>
    <scope>NUCLEOTIDE SEQUENCE [LARGE SCALE GENOMIC DNA]</scope>
    <source>
        <strain evidence="2 3">2629</strain>
    </source>
</reference>
<sequence>MGLDANFDIPEDAGSPFTYFGNRNTDESMEQSEPEDGRGHDLDQLDSALELSIQRLSINDGVDNEEDEEEEEEEDEDEDGDKPWASSDSGEEDENESSVSSEIDGTEFESDEPYVSTSEESDG</sequence>
<evidence type="ECO:0000313" key="2">
    <source>
        <dbReference type="EMBL" id="PPR01283.1"/>
    </source>
</evidence>
<feature type="compositionally biased region" description="Acidic residues" evidence="1">
    <location>
        <begin position="62"/>
        <end position="80"/>
    </location>
</feature>
<dbReference type="Proteomes" id="UP000284842">
    <property type="component" value="Unassembled WGS sequence"/>
</dbReference>